<dbReference type="GeneID" id="22911472"/>
<accession>A0A023BAK7</accession>
<reference evidence="2" key="1">
    <citation type="submission" date="2013-12" db="EMBL/GenBank/DDBJ databases">
        <authorList>
            <person name="Omoto C.K."/>
            <person name="Sibley D."/>
            <person name="Venepally P."/>
            <person name="Hadjithomas M."/>
            <person name="Karamycheva S."/>
            <person name="Brunk B."/>
            <person name="Roos D."/>
            <person name="Caler E."/>
            <person name="Lorenzi H."/>
        </authorList>
    </citation>
    <scope>NUCLEOTIDE SEQUENCE</scope>
</reference>
<comment type="caution">
    <text evidence="2">The sequence shown here is derived from an EMBL/GenBank/DDBJ whole genome shotgun (WGS) entry which is preliminary data.</text>
</comment>
<organism evidence="2 3">
    <name type="scientific">Gregarina niphandrodes</name>
    <name type="common">Septate eugregarine</name>
    <dbReference type="NCBI Taxonomy" id="110365"/>
    <lineage>
        <taxon>Eukaryota</taxon>
        <taxon>Sar</taxon>
        <taxon>Alveolata</taxon>
        <taxon>Apicomplexa</taxon>
        <taxon>Conoidasida</taxon>
        <taxon>Gregarinasina</taxon>
        <taxon>Eugregarinorida</taxon>
        <taxon>Gregarinidae</taxon>
        <taxon>Gregarina</taxon>
    </lineage>
</organism>
<dbReference type="RefSeq" id="XP_011129350.1">
    <property type="nucleotide sequence ID" value="XM_011131048.1"/>
</dbReference>
<dbReference type="Proteomes" id="UP000019763">
    <property type="component" value="Unassembled WGS sequence"/>
</dbReference>
<feature type="compositionally biased region" description="Basic and acidic residues" evidence="1">
    <location>
        <begin position="400"/>
        <end position="425"/>
    </location>
</feature>
<keyword evidence="3" id="KW-1185">Reference proteome</keyword>
<proteinExistence type="predicted"/>
<protein>
    <submittedName>
        <fullName evidence="2">Uncharacterized protein</fullName>
    </submittedName>
</protein>
<dbReference type="VEuPathDB" id="CryptoDB:GNI_038220"/>
<dbReference type="AlphaFoldDB" id="A0A023BAK7"/>
<sequence length="425" mass="48002">MTFCEGCTKVSELAHQWAGPVASCQSLWRSLGVSPIEKVLEKRMGTGLGSINLELLTTGEPPEDLRQERDVFVDPRKCEQIYRGNYIDLDDAKQIISGGLDEVVGTEVSGYALRHELMILPRSISKASTGASYNLVVSLFGQDEINEQTRSITANLDPSLQKCSANEHLDIDLAASALLVIYSNDFPGELTQTGLTVKLDRLKTSSLRKIADTLLGGTGSAPPVTVCYRLTCSSTFGEQPYTYLDRLPRLATIKATKSLARKFEHNIRTDSDDLRVERILTDRKETEWQMKQLRNHFGRGQIAEPVASNEKDKKKDRTERAQILSPKHLKEVEWQMSQLQNPFGRGQIPEPVILDEKAKKKDRTKKTQTFSPEHLKEVEWQMSQLRNPFGRGQIPEPVMLDEKTRDKKKDPHHSEHPQFKKAHAE</sequence>
<name>A0A023BAK7_GRENI</name>
<evidence type="ECO:0000313" key="2">
    <source>
        <dbReference type="EMBL" id="EZG78312.1"/>
    </source>
</evidence>
<evidence type="ECO:0000256" key="1">
    <source>
        <dbReference type="SAM" id="MobiDB-lite"/>
    </source>
</evidence>
<evidence type="ECO:0000313" key="3">
    <source>
        <dbReference type="Proteomes" id="UP000019763"/>
    </source>
</evidence>
<dbReference type="EMBL" id="AFNH02000294">
    <property type="protein sequence ID" value="EZG78312.1"/>
    <property type="molecule type" value="Genomic_DNA"/>
</dbReference>
<gene>
    <name evidence="2" type="ORF">GNI_038220</name>
</gene>
<feature type="region of interest" description="Disordered" evidence="1">
    <location>
        <begin position="357"/>
        <end position="425"/>
    </location>
</feature>